<dbReference type="OrthoDB" id="8663148at2"/>
<dbReference type="SUPFAM" id="SSF53850">
    <property type="entry name" value="Periplasmic binding protein-like II"/>
    <property type="match status" value="1"/>
</dbReference>
<feature type="chain" id="PRO_5039699569" evidence="3">
    <location>
        <begin position="26"/>
        <end position="460"/>
    </location>
</feature>
<keyword evidence="3" id="KW-0732">Signal</keyword>
<evidence type="ECO:0000256" key="1">
    <source>
        <dbReference type="ARBA" id="ARBA00008520"/>
    </source>
</evidence>
<evidence type="ECO:0000256" key="2">
    <source>
        <dbReference type="ARBA" id="ARBA00022448"/>
    </source>
</evidence>
<reference evidence="4 5" key="1">
    <citation type="submission" date="2019-07" db="EMBL/GenBank/DDBJ databases">
        <title>Whole genome shotgun sequence of Cellulomonas persica NBRC 101101.</title>
        <authorList>
            <person name="Hosoyama A."/>
            <person name="Uohara A."/>
            <person name="Ohji S."/>
            <person name="Ichikawa N."/>
        </authorList>
    </citation>
    <scope>NUCLEOTIDE SEQUENCE [LARGE SCALE GENOMIC DNA]</scope>
    <source>
        <strain evidence="4 5">NBRC 101101</strain>
    </source>
</reference>
<keyword evidence="5" id="KW-1185">Reference proteome</keyword>
<gene>
    <name evidence="4" type="ORF">CPE01_26590</name>
</gene>
<dbReference type="EMBL" id="BJUA01000014">
    <property type="protein sequence ID" value="GEK18926.1"/>
    <property type="molecule type" value="Genomic_DNA"/>
</dbReference>
<protein>
    <submittedName>
        <fullName evidence="4">Alpha-glucoside ABC transporter substrate-binding protein</fullName>
    </submittedName>
</protein>
<accession>A0A510UWN8</accession>
<comment type="caution">
    <text evidence="4">The sequence shown here is derived from an EMBL/GenBank/DDBJ whole genome shotgun (WGS) entry which is preliminary data.</text>
</comment>
<dbReference type="InterPro" id="IPR050490">
    <property type="entry name" value="Bact_solute-bd_prot1"/>
</dbReference>
<sequence length="460" mass="48915">MNVKRKRRYTLVAASAAALALVLTACSSDDDGGGGDGDGGGDATSSADCADFESYGDLSGKTITIYAGIVDPEDQPYKDSFVPFEECTGAKVDYQADKQFEQQILVRAQAGNPPDIAIVPQPGLLAQLVATGTVKEAPEAVAANVDEFWGEDWKALGTVDGTFYAAPSGASVKSLVWYSPQEFEANGWEVPTTLDELTTLSDTIAADSGHKPWCAGIASDAATGWPVTDWMEDFVLREGGPDVYDQWVSHEIAFNSEVPTAALDAVGTFLKNPDYVNGGFGDVSSIATTAFQDGGLPILDGQCSLHRQASFYAANFPQGTDISENGQVFAFYLPGKTAEDKPVLGAGEFVTAFADRPEVQALLEFWSTDTWANLKAQASVDRTNGGWITANKGLDASILTNPIDKLSADILLDPNAVFRFDGSDMMPAAVGSNAFWKEATSWITGQSTKDTLDKIEAAWP</sequence>
<dbReference type="PANTHER" id="PTHR43649">
    <property type="entry name" value="ARABINOSE-BINDING PROTEIN-RELATED"/>
    <property type="match status" value="1"/>
</dbReference>
<dbReference type="Proteomes" id="UP000321386">
    <property type="component" value="Unassembled WGS sequence"/>
</dbReference>
<proteinExistence type="inferred from homology"/>
<organism evidence="4 5">
    <name type="scientific">Cellulomonas persica</name>
    <dbReference type="NCBI Taxonomy" id="76861"/>
    <lineage>
        <taxon>Bacteria</taxon>
        <taxon>Bacillati</taxon>
        <taxon>Actinomycetota</taxon>
        <taxon>Actinomycetes</taxon>
        <taxon>Micrococcales</taxon>
        <taxon>Cellulomonadaceae</taxon>
        <taxon>Cellulomonas</taxon>
    </lineage>
</organism>
<dbReference type="RefSeq" id="WP_146807313.1">
    <property type="nucleotide sequence ID" value="NZ_BJUA01000014.1"/>
</dbReference>
<feature type="signal peptide" evidence="3">
    <location>
        <begin position="1"/>
        <end position="25"/>
    </location>
</feature>
<keyword evidence="2" id="KW-0813">Transport</keyword>
<dbReference type="AlphaFoldDB" id="A0A510UWN8"/>
<comment type="similarity">
    <text evidence="1">Belongs to the bacterial solute-binding protein 1 family.</text>
</comment>
<dbReference type="Gene3D" id="3.40.190.10">
    <property type="entry name" value="Periplasmic binding protein-like II"/>
    <property type="match status" value="2"/>
</dbReference>
<name>A0A510UWN8_9CELL</name>
<dbReference type="PROSITE" id="PS51257">
    <property type="entry name" value="PROKAR_LIPOPROTEIN"/>
    <property type="match status" value="1"/>
</dbReference>
<evidence type="ECO:0000256" key="3">
    <source>
        <dbReference type="SAM" id="SignalP"/>
    </source>
</evidence>
<evidence type="ECO:0000313" key="5">
    <source>
        <dbReference type="Proteomes" id="UP000321386"/>
    </source>
</evidence>
<dbReference type="PANTHER" id="PTHR43649:SF29">
    <property type="entry name" value="OSMOPROTECTIVE COMPOUNDS-BINDING PROTEIN GGTB"/>
    <property type="match status" value="1"/>
</dbReference>
<evidence type="ECO:0000313" key="4">
    <source>
        <dbReference type="EMBL" id="GEK18926.1"/>
    </source>
</evidence>